<name>A0A1J5RX65_9ZZZZ</name>
<dbReference type="EMBL" id="MLJW01000095">
    <property type="protein sequence ID" value="OIR00418.1"/>
    <property type="molecule type" value="Genomic_DNA"/>
</dbReference>
<accession>A0A1J5RX65</accession>
<gene>
    <name evidence="3" type="ORF">GALL_174830</name>
</gene>
<dbReference type="Gene3D" id="2.30.30.90">
    <property type="match status" value="1"/>
</dbReference>
<dbReference type="AlphaFoldDB" id="A0A1J5RX65"/>
<dbReference type="PANTHER" id="PTHR42954">
    <property type="entry name" value="FE(2+) TRANSPORT PROTEIN A"/>
    <property type="match status" value="1"/>
</dbReference>
<evidence type="ECO:0000313" key="3">
    <source>
        <dbReference type="EMBL" id="OIR00418.1"/>
    </source>
</evidence>
<dbReference type="InterPro" id="IPR008988">
    <property type="entry name" value="Transcriptional_repressor_C"/>
</dbReference>
<dbReference type="InterPro" id="IPR007167">
    <property type="entry name" value="Fe-transptr_FeoA-like"/>
</dbReference>
<dbReference type="PANTHER" id="PTHR42954:SF2">
    <property type="entry name" value="FE(2+) TRANSPORT PROTEIN A"/>
    <property type="match status" value="1"/>
</dbReference>
<evidence type="ECO:0000259" key="2">
    <source>
        <dbReference type="SMART" id="SM00899"/>
    </source>
</evidence>
<organism evidence="3">
    <name type="scientific">mine drainage metagenome</name>
    <dbReference type="NCBI Taxonomy" id="410659"/>
    <lineage>
        <taxon>unclassified sequences</taxon>
        <taxon>metagenomes</taxon>
        <taxon>ecological metagenomes</taxon>
    </lineage>
</organism>
<dbReference type="SUPFAM" id="SSF50037">
    <property type="entry name" value="C-terminal domain of transcriptional repressors"/>
    <property type="match status" value="1"/>
</dbReference>
<feature type="domain" description="Ferrous iron transporter FeoA-like" evidence="2">
    <location>
        <begin position="5"/>
        <end position="77"/>
    </location>
</feature>
<comment type="caution">
    <text evidence="3">The sequence shown here is derived from an EMBL/GenBank/DDBJ whole genome shotgun (WGS) entry which is preliminary data.</text>
</comment>
<dbReference type="InterPro" id="IPR052713">
    <property type="entry name" value="FeoA"/>
</dbReference>
<dbReference type="InterPro" id="IPR038157">
    <property type="entry name" value="FeoA_core_dom"/>
</dbReference>
<dbReference type="GO" id="GO:0046914">
    <property type="term" value="F:transition metal ion binding"/>
    <property type="evidence" value="ECO:0007669"/>
    <property type="project" value="InterPro"/>
</dbReference>
<keyword evidence="1" id="KW-0408">Iron</keyword>
<protein>
    <submittedName>
        <fullName evidence="3">FeoA domain protein</fullName>
    </submittedName>
</protein>
<dbReference type="Pfam" id="PF04023">
    <property type="entry name" value="FeoA"/>
    <property type="match status" value="1"/>
</dbReference>
<sequence length="77" mass="8596">MQLTKLLDYLAPGQGGRIVAIHAAEDLRRRLVALGLKPGNEVRIVRRGLFTGPLQVRIGTTDIIIRRRDARQIEIAV</sequence>
<dbReference type="SMART" id="SM00899">
    <property type="entry name" value="FeoA"/>
    <property type="match status" value="1"/>
</dbReference>
<reference evidence="3" key="1">
    <citation type="submission" date="2016-10" db="EMBL/GenBank/DDBJ databases">
        <title>Sequence of Gallionella enrichment culture.</title>
        <authorList>
            <person name="Poehlein A."/>
            <person name="Muehling M."/>
            <person name="Daniel R."/>
        </authorList>
    </citation>
    <scope>NUCLEOTIDE SEQUENCE</scope>
</reference>
<proteinExistence type="predicted"/>
<evidence type="ECO:0000256" key="1">
    <source>
        <dbReference type="ARBA" id="ARBA00023004"/>
    </source>
</evidence>